<reference evidence="1 2" key="1">
    <citation type="journal article" date="2016" name="Sci. Rep.">
        <title>The Dendrobium catenatum Lindl. genome sequence provides insights into polysaccharide synthase, floral development and adaptive evolution.</title>
        <authorList>
            <person name="Zhang G.Q."/>
            <person name="Xu Q."/>
            <person name="Bian C."/>
            <person name="Tsai W.C."/>
            <person name="Yeh C.M."/>
            <person name="Liu K.W."/>
            <person name="Yoshida K."/>
            <person name="Zhang L.S."/>
            <person name="Chang S.B."/>
            <person name="Chen F."/>
            <person name="Shi Y."/>
            <person name="Su Y.Y."/>
            <person name="Zhang Y.Q."/>
            <person name="Chen L.J."/>
            <person name="Yin Y."/>
            <person name="Lin M."/>
            <person name="Huang H."/>
            <person name="Deng H."/>
            <person name="Wang Z.W."/>
            <person name="Zhu S.L."/>
            <person name="Zhao X."/>
            <person name="Deng C."/>
            <person name="Niu S.C."/>
            <person name="Huang J."/>
            <person name="Wang M."/>
            <person name="Liu G.H."/>
            <person name="Yang H.J."/>
            <person name="Xiao X.J."/>
            <person name="Hsiao Y.Y."/>
            <person name="Wu W.L."/>
            <person name="Chen Y.Y."/>
            <person name="Mitsuda N."/>
            <person name="Ohme-Takagi M."/>
            <person name="Luo Y.B."/>
            <person name="Van de Peer Y."/>
            <person name="Liu Z.J."/>
        </authorList>
    </citation>
    <scope>NUCLEOTIDE SEQUENCE [LARGE SCALE GENOMIC DNA]</scope>
    <source>
        <tissue evidence="1">The whole plant</tissue>
    </source>
</reference>
<sequence length="91" mass="10890">MINWMITQEVQLIKEMKNLQLEIRDFENVEYLYQMTVNPTLTDRIKEARELNSESSILIEQIQSEKRPDLSINVDGIIRHKSQLWDPMIRS</sequence>
<keyword evidence="2" id="KW-1185">Reference proteome</keyword>
<gene>
    <name evidence="1" type="ORF">MA16_Dca019986</name>
</gene>
<accession>A0A2I0WCM7</accession>
<organism evidence="1 2">
    <name type="scientific">Dendrobium catenatum</name>
    <dbReference type="NCBI Taxonomy" id="906689"/>
    <lineage>
        <taxon>Eukaryota</taxon>
        <taxon>Viridiplantae</taxon>
        <taxon>Streptophyta</taxon>
        <taxon>Embryophyta</taxon>
        <taxon>Tracheophyta</taxon>
        <taxon>Spermatophyta</taxon>
        <taxon>Magnoliopsida</taxon>
        <taxon>Liliopsida</taxon>
        <taxon>Asparagales</taxon>
        <taxon>Orchidaceae</taxon>
        <taxon>Epidendroideae</taxon>
        <taxon>Malaxideae</taxon>
        <taxon>Dendrobiinae</taxon>
        <taxon>Dendrobium</taxon>
    </lineage>
</organism>
<protein>
    <submittedName>
        <fullName evidence="1">Uncharacterized protein</fullName>
    </submittedName>
</protein>
<reference evidence="1 2" key="2">
    <citation type="journal article" date="2017" name="Nature">
        <title>The Apostasia genome and the evolution of orchids.</title>
        <authorList>
            <person name="Zhang G.Q."/>
            <person name="Liu K.W."/>
            <person name="Li Z."/>
            <person name="Lohaus R."/>
            <person name="Hsiao Y.Y."/>
            <person name="Niu S.C."/>
            <person name="Wang J.Y."/>
            <person name="Lin Y.C."/>
            <person name="Xu Q."/>
            <person name="Chen L.J."/>
            <person name="Yoshida K."/>
            <person name="Fujiwara S."/>
            <person name="Wang Z.W."/>
            <person name="Zhang Y.Q."/>
            <person name="Mitsuda N."/>
            <person name="Wang M."/>
            <person name="Liu G.H."/>
            <person name="Pecoraro L."/>
            <person name="Huang H.X."/>
            <person name="Xiao X.J."/>
            <person name="Lin M."/>
            <person name="Wu X.Y."/>
            <person name="Wu W.L."/>
            <person name="Chen Y.Y."/>
            <person name="Chang S.B."/>
            <person name="Sakamoto S."/>
            <person name="Ohme-Takagi M."/>
            <person name="Yagi M."/>
            <person name="Zeng S.J."/>
            <person name="Shen C.Y."/>
            <person name="Yeh C.M."/>
            <person name="Luo Y.B."/>
            <person name="Tsai W.C."/>
            <person name="Van de Peer Y."/>
            <person name="Liu Z.J."/>
        </authorList>
    </citation>
    <scope>NUCLEOTIDE SEQUENCE [LARGE SCALE GENOMIC DNA]</scope>
    <source>
        <tissue evidence="1">The whole plant</tissue>
    </source>
</reference>
<name>A0A2I0WCM7_9ASPA</name>
<dbReference type="EMBL" id="KZ502746">
    <property type="protein sequence ID" value="PKU73410.1"/>
    <property type="molecule type" value="Genomic_DNA"/>
</dbReference>
<proteinExistence type="predicted"/>
<dbReference type="Proteomes" id="UP000233837">
    <property type="component" value="Unassembled WGS sequence"/>
</dbReference>
<dbReference type="AlphaFoldDB" id="A0A2I0WCM7"/>
<evidence type="ECO:0000313" key="2">
    <source>
        <dbReference type="Proteomes" id="UP000233837"/>
    </source>
</evidence>
<evidence type="ECO:0000313" key="1">
    <source>
        <dbReference type="EMBL" id="PKU73410.1"/>
    </source>
</evidence>